<evidence type="ECO:0000313" key="1">
    <source>
        <dbReference type="EMBL" id="KAF6485630.1"/>
    </source>
</evidence>
<dbReference type="Proteomes" id="UP000593571">
    <property type="component" value="Unassembled WGS sequence"/>
</dbReference>
<dbReference type="AlphaFoldDB" id="A0A7J8IN47"/>
<sequence length="126" mass="14085">MSANSLTFFPSKCRTYFHSYLLWARCSNPLLLNRYGRSECFLPCLPSLLLSLFLSLSLSLSLSKCVCVCARARTCMCVFTHPGDKQSPCLGISNQLCEGDCEQNYRASCQYPTPTCQPCECSILEV</sequence>
<dbReference type="EMBL" id="JACASE010000003">
    <property type="protein sequence ID" value="KAF6485630.1"/>
    <property type="molecule type" value="Genomic_DNA"/>
</dbReference>
<comment type="caution">
    <text evidence="1">The sequence shown here is derived from an EMBL/GenBank/DDBJ whole genome shotgun (WGS) entry which is preliminary data.</text>
</comment>
<evidence type="ECO:0000313" key="2">
    <source>
        <dbReference type="Proteomes" id="UP000593571"/>
    </source>
</evidence>
<keyword evidence="2" id="KW-1185">Reference proteome</keyword>
<accession>A0A7J8IN47</accession>
<gene>
    <name evidence="1" type="ORF">HJG63_010766</name>
</gene>
<organism evidence="1 2">
    <name type="scientific">Rousettus aegyptiacus</name>
    <name type="common">Egyptian fruit bat</name>
    <name type="synonym">Pteropus aegyptiacus</name>
    <dbReference type="NCBI Taxonomy" id="9407"/>
    <lineage>
        <taxon>Eukaryota</taxon>
        <taxon>Metazoa</taxon>
        <taxon>Chordata</taxon>
        <taxon>Craniata</taxon>
        <taxon>Vertebrata</taxon>
        <taxon>Euteleostomi</taxon>
        <taxon>Mammalia</taxon>
        <taxon>Eutheria</taxon>
        <taxon>Laurasiatheria</taxon>
        <taxon>Chiroptera</taxon>
        <taxon>Yinpterochiroptera</taxon>
        <taxon>Pteropodoidea</taxon>
        <taxon>Pteropodidae</taxon>
        <taxon>Rousettinae</taxon>
        <taxon>Rousettus</taxon>
    </lineage>
</organism>
<proteinExistence type="predicted"/>
<reference evidence="1 2" key="1">
    <citation type="journal article" date="2020" name="Nature">
        <title>Six reference-quality genomes reveal evolution of bat adaptations.</title>
        <authorList>
            <person name="Jebb D."/>
            <person name="Huang Z."/>
            <person name="Pippel M."/>
            <person name="Hughes G.M."/>
            <person name="Lavrichenko K."/>
            <person name="Devanna P."/>
            <person name="Winkler S."/>
            <person name="Jermiin L.S."/>
            <person name="Skirmuntt E.C."/>
            <person name="Katzourakis A."/>
            <person name="Burkitt-Gray L."/>
            <person name="Ray D.A."/>
            <person name="Sullivan K.A.M."/>
            <person name="Roscito J.G."/>
            <person name="Kirilenko B.M."/>
            <person name="Davalos L.M."/>
            <person name="Corthals A.P."/>
            <person name="Power M.L."/>
            <person name="Jones G."/>
            <person name="Ransome R.D."/>
            <person name="Dechmann D.K.N."/>
            <person name="Locatelli A.G."/>
            <person name="Puechmaille S.J."/>
            <person name="Fedrigo O."/>
            <person name="Jarvis E.D."/>
            <person name="Hiller M."/>
            <person name="Vernes S.C."/>
            <person name="Myers E.W."/>
            <person name="Teeling E.C."/>
        </authorList>
    </citation>
    <scope>NUCLEOTIDE SEQUENCE [LARGE SCALE GENOMIC DNA]</scope>
    <source>
        <strain evidence="1">MRouAeg1</strain>
        <tissue evidence="1">Muscle</tissue>
    </source>
</reference>
<protein>
    <submittedName>
        <fullName evidence="1">Uncharacterized protein</fullName>
    </submittedName>
</protein>
<name>A0A7J8IN47_ROUAE</name>